<reference evidence="10" key="1">
    <citation type="journal article" date="2006" name="PLoS Biol.">
        <title>Macronuclear genome sequence of the ciliate Tetrahymena thermophila, a model eukaryote.</title>
        <authorList>
            <person name="Eisen J.A."/>
            <person name="Coyne R.S."/>
            <person name="Wu M."/>
            <person name="Wu D."/>
            <person name="Thiagarajan M."/>
            <person name="Wortman J.R."/>
            <person name="Badger J.H."/>
            <person name="Ren Q."/>
            <person name="Amedeo P."/>
            <person name="Jones K.M."/>
            <person name="Tallon L.J."/>
            <person name="Delcher A.L."/>
            <person name="Salzberg S.L."/>
            <person name="Silva J.C."/>
            <person name="Haas B.J."/>
            <person name="Majoros W.H."/>
            <person name="Farzad M."/>
            <person name="Carlton J.M."/>
            <person name="Smith R.K. Jr."/>
            <person name="Garg J."/>
            <person name="Pearlman R.E."/>
            <person name="Karrer K.M."/>
            <person name="Sun L."/>
            <person name="Manning G."/>
            <person name="Elde N.C."/>
            <person name="Turkewitz A.P."/>
            <person name="Asai D.J."/>
            <person name="Wilkes D.E."/>
            <person name="Wang Y."/>
            <person name="Cai H."/>
            <person name="Collins K."/>
            <person name="Stewart B.A."/>
            <person name="Lee S.R."/>
            <person name="Wilamowska K."/>
            <person name="Weinberg Z."/>
            <person name="Ruzzo W.L."/>
            <person name="Wloga D."/>
            <person name="Gaertig J."/>
            <person name="Frankel J."/>
            <person name="Tsao C.-C."/>
            <person name="Gorovsky M.A."/>
            <person name="Keeling P.J."/>
            <person name="Waller R.F."/>
            <person name="Patron N.J."/>
            <person name="Cherry J.M."/>
            <person name="Stover N.A."/>
            <person name="Krieger C.J."/>
            <person name="del Toro C."/>
            <person name="Ryder H.F."/>
            <person name="Williamson S.C."/>
            <person name="Barbeau R.A."/>
            <person name="Hamilton E.P."/>
            <person name="Orias E."/>
        </authorList>
    </citation>
    <scope>NUCLEOTIDE SEQUENCE [LARGE SCALE GENOMIC DNA]</scope>
    <source>
        <strain evidence="10">SB210</strain>
    </source>
</reference>
<dbReference type="GO" id="GO:0005634">
    <property type="term" value="C:nucleus"/>
    <property type="evidence" value="ECO:0007669"/>
    <property type="project" value="TreeGrafter"/>
</dbReference>
<keyword evidence="7" id="KW-0175">Coiled coil</keyword>
<dbReference type="PROSITE" id="PS50011">
    <property type="entry name" value="PROTEIN_KINASE_DOM"/>
    <property type="match status" value="1"/>
</dbReference>
<dbReference type="Gene3D" id="1.10.510.10">
    <property type="entry name" value="Transferase(Phosphotransferase) domain 1"/>
    <property type="match status" value="1"/>
</dbReference>
<dbReference type="GeneID" id="24437573"/>
<dbReference type="PROSITE" id="PS00108">
    <property type="entry name" value="PROTEIN_KINASE_ST"/>
    <property type="match status" value="1"/>
</dbReference>
<evidence type="ECO:0000259" key="8">
    <source>
        <dbReference type="PROSITE" id="PS50011"/>
    </source>
</evidence>
<protein>
    <submittedName>
        <fullName evidence="9">Serine/Threonine kinase domain protein</fullName>
    </submittedName>
</protein>
<organism evidence="9 10">
    <name type="scientific">Tetrahymena thermophila (strain SB210)</name>
    <dbReference type="NCBI Taxonomy" id="312017"/>
    <lineage>
        <taxon>Eukaryota</taxon>
        <taxon>Sar</taxon>
        <taxon>Alveolata</taxon>
        <taxon>Ciliophora</taxon>
        <taxon>Intramacronucleata</taxon>
        <taxon>Oligohymenophorea</taxon>
        <taxon>Hymenostomatida</taxon>
        <taxon>Tetrahymenina</taxon>
        <taxon>Tetrahymenidae</taxon>
        <taxon>Tetrahymena</taxon>
    </lineage>
</organism>
<dbReference type="Pfam" id="PF00069">
    <property type="entry name" value="Pkinase"/>
    <property type="match status" value="1"/>
</dbReference>
<evidence type="ECO:0000256" key="7">
    <source>
        <dbReference type="SAM" id="Coils"/>
    </source>
</evidence>
<evidence type="ECO:0000256" key="1">
    <source>
        <dbReference type="ARBA" id="ARBA00011245"/>
    </source>
</evidence>
<proteinExistence type="predicted"/>
<dbReference type="PANTHER" id="PTHR24345">
    <property type="entry name" value="SERINE/THREONINE-PROTEIN KINASE PLK"/>
    <property type="match status" value="1"/>
</dbReference>
<name>W7XG41_TETTS</name>
<keyword evidence="5 9" id="KW-0418">Kinase</keyword>
<evidence type="ECO:0000256" key="4">
    <source>
        <dbReference type="ARBA" id="ARBA00022741"/>
    </source>
</evidence>
<evidence type="ECO:0000313" key="10">
    <source>
        <dbReference type="Proteomes" id="UP000009168"/>
    </source>
</evidence>
<evidence type="ECO:0000256" key="5">
    <source>
        <dbReference type="ARBA" id="ARBA00022777"/>
    </source>
</evidence>
<dbReference type="EMBL" id="GG662603">
    <property type="protein sequence ID" value="EWS73056.1"/>
    <property type="molecule type" value="Genomic_DNA"/>
</dbReference>
<feature type="domain" description="Protein kinase" evidence="8">
    <location>
        <begin position="15"/>
        <end position="275"/>
    </location>
</feature>
<dbReference type="InterPro" id="IPR000719">
    <property type="entry name" value="Prot_kinase_dom"/>
</dbReference>
<dbReference type="KEGG" id="tet:TTHERM_000151976"/>
<evidence type="ECO:0000256" key="6">
    <source>
        <dbReference type="ARBA" id="ARBA00022840"/>
    </source>
</evidence>
<dbReference type="InParanoid" id="W7XG41"/>
<keyword evidence="6" id="KW-0067">ATP-binding</keyword>
<gene>
    <name evidence="9" type="ORF">TTHERM_000151976</name>
</gene>
<dbReference type="InterPro" id="IPR008271">
    <property type="entry name" value="Ser/Thr_kinase_AS"/>
</dbReference>
<dbReference type="FunFam" id="1.10.510.10:FF:000571">
    <property type="entry name" value="Maternal embryonic leucine zipper kinase"/>
    <property type="match status" value="1"/>
</dbReference>
<dbReference type="InterPro" id="IPR011009">
    <property type="entry name" value="Kinase-like_dom_sf"/>
</dbReference>
<sequence>MIKEDQIIQGTNNSYKILEVVGIGNISKVFKAVNLQTCEYVAIKVISKIRLGDQNDNLYYEREILILKKLMKNENQHQNIIKIFEIFESNNCQFVVFELLTDGNLIEYLLSKDMNIDEIQALNIMYQVTKAICHLHKLKIMHRDIKPENILLKVDSQHITVKLIDFGVSSQNENSIADSMVGSISYISKEVLLHQKMYNEKCDVWSLGCLFHELITGNQLFCGETIKQIYDQIMSFRQYDQNSKWSYIISKCLEVDIEKRISSKELLDLLQSEYNKYNIQKQSMTQSNQLQEVTPQSCYSSSISTRKDLKIQNRQSLIILLEEKNQNVNSHKTNDYNGCYEMQPNQETLQFFNYEPRKDISMQNQNTIVAIEFPIISQEQKINEEKEGEEEVKVEEEKQEQENVKNENFLCTNQSQIKIIDRSYGSKDLWNDLCSLTNKYFFTKKLKNIEFFYYPNTTEGIRSFQQNKYVDQDDFYYSIFHLIILIQFLKMFQISNQQVKKIIKEDQLSSLKKLIVSIYNLKEEKNFNDISKKDLFRLLSGLSELVQEKPLEYIIINYYQFLKYKSFQSTMQKLGKCFCENKTELQNVFSISNIQKSFGEQKIQKIDEINYDSEKNKKYQIILNEFQYSIFQKLQKQIKFQDIQIHQYID</sequence>
<accession>W7XG41</accession>
<feature type="coiled-coil region" evidence="7">
    <location>
        <begin position="379"/>
        <end position="407"/>
    </location>
</feature>
<evidence type="ECO:0000256" key="3">
    <source>
        <dbReference type="ARBA" id="ARBA00022679"/>
    </source>
</evidence>
<dbReference type="SUPFAM" id="SSF56112">
    <property type="entry name" value="Protein kinase-like (PK-like)"/>
    <property type="match status" value="1"/>
</dbReference>
<keyword evidence="3" id="KW-0808">Transferase</keyword>
<keyword evidence="2" id="KW-0723">Serine/threonine-protein kinase</keyword>
<dbReference type="RefSeq" id="XP_012654453.1">
    <property type="nucleotide sequence ID" value="XM_012798999.1"/>
</dbReference>
<dbReference type="PANTHER" id="PTHR24345:SF0">
    <property type="entry name" value="CELL CYCLE SERINE_THREONINE-PROTEIN KINASE CDC5_MSD2"/>
    <property type="match status" value="1"/>
</dbReference>
<dbReference type="GO" id="GO:0005524">
    <property type="term" value="F:ATP binding"/>
    <property type="evidence" value="ECO:0007669"/>
    <property type="project" value="UniProtKB-KW"/>
</dbReference>
<evidence type="ECO:0000313" key="9">
    <source>
        <dbReference type="EMBL" id="EWS73056.1"/>
    </source>
</evidence>
<keyword evidence="4" id="KW-0547">Nucleotide-binding</keyword>
<dbReference type="STRING" id="312017.W7XG41"/>
<dbReference type="GO" id="GO:0004674">
    <property type="term" value="F:protein serine/threonine kinase activity"/>
    <property type="evidence" value="ECO:0007669"/>
    <property type="project" value="UniProtKB-KW"/>
</dbReference>
<evidence type="ECO:0000256" key="2">
    <source>
        <dbReference type="ARBA" id="ARBA00022527"/>
    </source>
</evidence>
<comment type="subunit">
    <text evidence="1">Monomer.</text>
</comment>
<dbReference type="SMART" id="SM00220">
    <property type="entry name" value="S_TKc"/>
    <property type="match status" value="1"/>
</dbReference>
<dbReference type="Proteomes" id="UP000009168">
    <property type="component" value="Unassembled WGS sequence"/>
</dbReference>
<keyword evidence="10" id="KW-1185">Reference proteome</keyword>
<dbReference type="AlphaFoldDB" id="W7XG41"/>